<name>A0AAV3AK26_PYXAD</name>
<sequence>MIRGITPLSLHCIWKPSLKSHPSLHQDPTIAANCRKKQKSAESFYKSNGPTNQHAIKLGPRVKKFAVKESDSVLRLQRRR</sequence>
<reference evidence="1" key="1">
    <citation type="thesis" date="2020" institute="ProQuest LLC" country="789 East Eisenhower Parkway, Ann Arbor, MI, USA">
        <title>Comparative Genomics and Chromosome Evolution.</title>
        <authorList>
            <person name="Mudd A.B."/>
        </authorList>
    </citation>
    <scope>NUCLEOTIDE SEQUENCE</scope>
    <source>
        <strain evidence="1">1538</strain>
        <tissue evidence="1">Blood</tissue>
    </source>
</reference>
<proteinExistence type="predicted"/>
<accession>A0AAV3AK26</accession>
<dbReference type="EMBL" id="DYDO01000003">
    <property type="protein sequence ID" value="DBA27724.1"/>
    <property type="molecule type" value="Genomic_DNA"/>
</dbReference>
<dbReference type="AlphaFoldDB" id="A0AAV3AK26"/>
<organism evidence="1 2">
    <name type="scientific">Pyxicephalus adspersus</name>
    <name type="common">African bullfrog</name>
    <dbReference type="NCBI Taxonomy" id="30357"/>
    <lineage>
        <taxon>Eukaryota</taxon>
        <taxon>Metazoa</taxon>
        <taxon>Chordata</taxon>
        <taxon>Craniata</taxon>
        <taxon>Vertebrata</taxon>
        <taxon>Euteleostomi</taxon>
        <taxon>Amphibia</taxon>
        <taxon>Batrachia</taxon>
        <taxon>Anura</taxon>
        <taxon>Neobatrachia</taxon>
        <taxon>Ranoidea</taxon>
        <taxon>Pyxicephalidae</taxon>
        <taxon>Pyxicephalinae</taxon>
        <taxon>Pyxicephalus</taxon>
    </lineage>
</organism>
<gene>
    <name evidence="1" type="ORF">GDO54_008189</name>
</gene>
<comment type="caution">
    <text evidence="1">The sequence shown here is derived from an EMBL/GenBank/DDBJ whole genome shotgun (WGS) entry which is preliminary data.</text>
</comment>
<evidence type="ECO:0000313" key="2">
    <source>
        <dbReference type="Proteomes" id="UP001181693"/>
    </source>
</evidence>
<protein>
    <submittedName>
        <fullName evidence="1">Uncharacterized protein</fullName>
    </submittedName>
</protein>
<keyword evidence="2" id="KW-1185">Reference proteome</keyword>
<dbReference type="Proteomes" id="UP001181693">
    <property type="component" value="Unassembled WGS sequence"/>
</dbReference>
<evidence type="ECO:0000313" key="1">
    <source>
        <dbReference type="EMBL" id="DBA27724.1"/>
    </source>
</evidence>